<name>A0A0A9CPQ7_ARUDO</name>
<feature type="region of interest" description="Disordered" evidence="1">
    <location>
        <begin position="1"/>
        <end position="25"/>
    </location>
</feature>
<evidence type="ECO:0000313" key="2">
    <source>
        <dbReference type="EMBL" id="JAD73477.1"/>
    </source>
</evidence>
<proteinExistence type="predicted"/>
<reference evidence="2" key="1">
    <citation type="submission" date="2014-09" db="EMBL/GenBank/DDBJ databases">
        <authorList>
            <person name="Magalhaes I.L.F."/>
            <person name="Oliveira U."/>
            <person name="Santos F.R."/>
            <person name="Vidigal T.H.D.A."/>
            <person name="Brescovit A.D."/>
            <person name="Santos A.J."/>
        </authorList>
    </citation>
    <scope>NUCLEOTIDE SEQUENCE</scope>
    <source>
        <tissue evidence="2">Shoot tissue taken approximately 20 cm above the soil surface</tissue>
    </source>
</reference>
<protein>
    <submittedName>
        <fullName evidence="2">Uncharacterized protein</fullName>
    </submittedName>
</protein>
<reference evidence="2" key="2">
    <citation type="journal article" date="2015" name="Data Brief">
        <title>Shoot transcriptome of the giant reed, Arundo donax.</title>
        <authorList>
            <person name="Barrero R.A."/>
            <person name="Guerrero F.D."/>
            <person name="Moolhuijzen P."/>
            <person name="Goolsby J.A."/>
            <person name="Tidwell J."/>
            <person name="Bellgard S.E."/>
            <person name="Bellgard M.I."/>
        </authorList>
    </citation>
    <scope>NUCLEOTIDE SEQUENCE</scope>
    <source>
        <tissue evidence="2">Shoot tissue taken approximately 20 cm above the soil surface</tissue>
    </source>
</reference>
<dbReference type="AlphaFoldDB" id="A0A0A9CPQ7"/>
<sequence>MLIRERERTPEARCRERGGSLGGDADKERFWSNVRTTTVG</sequence>
<evidence type="ECO:0000256" key="1">
    <source>
        <dbReference type="SAM" id="MobiDB-lite"/>
    </source>
</evidence>
<organism evidence="2">
    <name type="scientific">Arundo donax</name>
    <name type="common">Giant reed</name>
    <name type="synonym">Donax arundinaceus</name>
    <dbReference type="NCBI Taxonomy" id="35708"/>
    <lineage>
        <taxon>Eukaryota</taxon>
        <taxon>Viridiplantae</taxon>
        <taxon>Streptophyta</taxon>
        <taxon>Embryophyta</taxon>
        <taxon>Tracheophyta</taxon>
        <taxon>Spermatophyta</taxon>
        <taxon>Magnoliopsida</taxon>
        <taxon>Liliopsida</taxon>
        <taxon>Poales</taxon>
        <taxon>Poaceae</taxon>
        <taxon>PACMAD clade</taxon>
        <taxon>Arundinoideae</taxon>
        <taxon>Arundineae</taxon>
        <taxon>Arundo</taxon>
    </lineage>
</organism>
<dbReference type="EMBL" id="GBRH01224418">
    <property type="protein sequence ID" value="JAD73477.1"/>
    <property type="molecule type" value="Transcribed_RNA"/>
</dbReference>
<accession>A0A0A9CPQ7</accession>